<dbReference type="InterPro" id="IPR004655">
    <property type="entry name" value="FabH"/>
</dbReference>
<dbReference type="CDD" id="cd00830">
    <property type="entry name" value="KAS_III"/>
    <property type="match status" value="1"/>
</dbReference>
<evidence type="ECO:0000256" key="5">
    <source>
        <dbReference type="ARBA" id="ARBA00022679"/>
    </source>
</evidence>
<protein>
    <submittedName>
        <fullName evidence="13">Ketoacyl-ACP synthase III</fullName>
    </submittedName>
</protein>
<dbReference type="NCBIfam" id="NF006829">
    <property type="entry name" value="PRK09352.1"/>
    <property type="match status" value="1"/>
</dbReference>
<dbReference type="Proteomes" id="UP000319769">
    <property type="component" value="Unassembled WGS sequence"/>
</dbReference>
<evidence type="ECO:0000313" key="14">
    <source>
        <dbReference type="Proteomes" id="UP000319769"/>
    </source>
</evidence>
<dbReference type="PANTHER" id="PTHR34069:SF2">
    <property type="entry name" value="BETA-KETOACYL-[ACYL-CARRIER-PROTEIN] SYNTHASE III"/>
    <property type="match status" value="1"/>
</dbReference>
<keyword evidence="8" id="KW-0275">Fatty acid biosynthesis</keyword>
<dbReference type="AlphaFoldDB" id="A0A5N0UNT4"/>
<keyword evidence="7" id="KW-0443">Lipid metabolism</keyword>
<dbReference type="GO" id="GO:0004315">
    <property type="term" value="F:3-oxoacyl-[acyl-carrier-protein] synthase activity"/>
    <property type="evidence" value="ECO:0007669"/>
    <property type="project" value="InterPro"/>
</dbReference>
<keyword evidence="3" id="KW-0963">Cytoplasm</keyword>
<evidence type="ECO:0000259" key="11">
    <source>
        <dbReference type="Pfam" id="PF08541"/>
    </source>
</evidence>
<keyword evidence="5" id="KW-0808">Transferase</keyword>
<reference evidence="13" key="1">
    <citation type="submission" date="2019-09" db="EMBL/GenBank/DDBJ databases">
        <authorList>
            <person name="Teo W.F.A."/>
            <person name="Duangmal K."/>
        </authorList>
    </citation>
    <scope>NUCLEOTIDE SEQUENCE [LARGE SCALE GENOMIC DNA]</scope>
    <source>
        <strain evidence="13">K81G1</strain>
    </source>
</reference>
<accession>A0A5N0UNT4</accession>
<dbReference type="EMBL" id="VMNW02000106">
    <property type="protein sequence ID" value="KAA9151102.1"/>
    <property type="molecule type" value="Genomic_DNA"/>
</dbReference>
<name>A0A5N0UNT4_9PSEU</name>
<proteinExistence type="inferred from homology"/>
<comment type="caution">
    <text evidence="13">The sequence shown here is derived from an EMBL/GenBank/DDBJ whole genome shotgun (WGS) entry which is preliminary data.</text>
</comment>
<evidence type="ECO:0000256" key="9">
    <source>
        <dbReference type="ARBA" id="ARBA00023315"/>
    </source>
</evidence>
<evidence type="ECO:0000256" key="10">
    <source>
        <dbReference type="SAM" id="Phobius"/>
    </source>
</evidence>
<dbReference type="GO" id="GO:0006633">
    <property type="term" value="P:fatty acid biosynthetic process"/>
    <property type="evidence" value="ECO:0007669"/>
    <property type="project" value="UniProtKB-KW"/>
</dbReference>
<evidence type="ECO:0000256" key="7">
    <source>
        <dbReference type="ARBA" id="ARBA00023098"/>
    </source>
</evidence>
<evidence type="ECO:0000256" key="2">
    <source>
        <dbReference type="ARBA" id="ARBA00008642"/>
    </source>
</evidence>
<keyword evidence="6" id="KW-0276">Fatty acid metabolism</keyword>
<gene>
    <name evidence="13" type="ORF">FPZ12_039720</name>
</gene>
<evidence type="ECO:0000256" key="3">
    <source>
        <dbReference type="ARBA" id="ARBA00022490"/>
    </source>
</evidence>
<keyword evidence="10" id="KW-0472">Membrane</keyword>
<dbReference type="InterPro" id="IPR013747">
    <property type="entry name" value="ACP_syn_III_C"/>
</dbReference>
<dbReference type="NCBIfam" id="TIGR00747">
    <property type="entry name" value="fabH"/>
    <property type="match status" value="1"/>
</dbReference>
<organism evidence="13 14">
    <name type="scientific">Amycolatopsis acidicola</name>
    <dbReference type="NCBI Taxonomy" id="2596893"/>
    <lineage>
        <taxon>Bacteria</taxon>
        <taxon>Bacillati</taxon>
        <taxon>Actinomycetota</taxon>
        <taxon>Actinomycetes</taxon>
        <taxon>Pseudonocardiales</taxon>
        <taxon>Pseudonocardiaceae</taxon>
        <taxon>Amycolatopsis</taxon>
    </lineage>
</organism>
<dbReference type="Gene3D" id="3.40.47.10">
    <property type="match status" value="1"/>
</dbReference>
<dbReference type="InterPro" id="IPR013751">
    <property type="entry name" value="ACP_syn_III_N"/>
</dbReference>
<dbReference type="PANTHER" id="PTHR34069">
    <property type="entry name" value="3-OXOACYL-[ACYL-CARRIER-PROTEIN] SYNTHASE 3"/>
    <property type="match status" value="1"/>
</dbReference>
<keyword evidence="10" id="KW-0812">Transmembrane</keyword>
<dbReference type="RefSeq" id="WP_144756205.1">
    <property type="nucleotide sequence ID" value="NZ_VMNW02000106.1"/>
</dbReference>
<dbReference type="InterPro" id="IPR016039">
    <property type="entry name" value="Thiolase-like"/>
</dbReference>
<keyword evidence="14" id="KW-1185">Reference proteome</keyword>
<evidence type="ECO:0000256" key="6">
    <source>
        <dbReference type="ARBA" id="ARBA00022832"/>
    </source>
</evidence>
<dbReference type="OrthoDB" id="9815506at2"/>
<dbReference type="SUPFAM" id="SSF53901">
    <property type="entry name" value="Thiolase-like"/>
    <property type="match status" value="1"/>
</dbReference>
<sequence length="333" mass="34696">MNTAILGTGSYLPETVLTSAELGRRLGIGGQWIVDKTRIVERRVAHPDEAASDLATQAAQQALQAAGITAADLDLIVVATSTPDYPIPSTACLVQANLGASRAAAFDIDAVCSGFLYALVSTHAMLSVGPFPRTALVIGSDVYSRILDYTDRKTCVLFGDGAGAVVLGQSGNGHGLLGSTLGSDGTTSHYVRIPGGGSRLPATKESLAGGEHYFKMLGREVRALAGQVLPELVRELMKCAEADLEDVDLLVPHQANGVMLEDLADTLGLAPGVMHLTVERYGNTGAASVPITLDDAVRKGLLKRDDLLFLIAFGGGMTWGGAAMRWALPKGGV</sequence>
<dbReference type="Pfam" id="PF08541">
    <property type="entry name" value="ACP_syn_III_C"/>
    <property type="match status" value="1"/>
</dbReference>
<evidence type="ECO:0000256" key="8">
    <source>
        <dbReference type="ARBA" id="ARBA00023160"/>
    </source>
</evidence>
<keyword evidence="10" id="KW-1133">Transmembrane helix</keyword>
<dbReference type="Pfam" id="PF08545">
    <property type="entry name" value="ACP_syn_III"/>
    <property type="match status" value="1"/>
</dbReference>
<evidence type="ECO:0000256" key="1">
    <source>
        <dbReference type="ARBA" id="ARBA00005189"/>
    </source>
</evidence>
<feature type="transmembrane region" description="Helical" evidence="10">
    <location>
        <begin position="307"/>
        <end position="328"/>
    </location>
</feature>
<comment type="pathway">
    <text evidence="1">Lipid metabolism.</text>
</comment>
<keyword evidence="4" id="KW-0444">Lipid biosynthesis</keyword>
<evidence type="ECO:0000313" key="13">
    <source>
        <dbReference type="EMBL" id="KAA9151102.1"/>
    </source>
</evidence>
<feature type="domain" description="Beta-ketoacyl-[acyl-carrier-protein] synthase III N-terminal" evidence="12">
    <location>
        <begin position="106"/>
        <end position="185"/>
    </location>
</feature>
<feature type="domain" description="Beta-ketoacyl-[acyl-carrier-protein] synthase III C-terminal" evidence="11">
    <location>
        <begin position="240"/>
        <end position="326"/>
    </location>
</feature>
<evidence type="ECO:0000259" key="12">
    <source>
        <dbReference type="Pfam" id="PF08545"/>
    </source>
</evidence>
<comment type="similarity">
    <text evidence="2">Belongs to the thiolase-like superfamily. FabH family.</text>
</comment>
<evidence type="ECO:0000256" key="4">
    <source>
        <dbReference type="ARBA" id="ARBA00022516"/>
    </source>
</evidence>
<dbReference type="GO" id="GO:0044550">
    <property type="term" value="P:secondary metabolite biosynthetic process"/>
    <property type="evidence" value="ECO:0007669"/>
    <property type="project" value="TreeGrafter"/>
</dbReference>
<keyword evidence="9" id="KW-0012">Acyltransferase</keyword>